<dbReference type="RefSeq" id="WP_018357916.1">
    <property type="nucleotide sequence ID" value="NZ_CP197400.1"/>
</dbReference>
<accession>A0A4Y8WRV4</accession>
<dbReference type="EMBL" id="SPNC01000002">
    <property type="protein sequence ID" value="TFH97425.1"/>
    <property type="molecule type" value="Genomic_DNA"/>
</dbReference>
<dbReference type="GeneID" id="66797415"/>
<dbReference type="Pfam" id="PF01281">
    <property type="entry name" value="Ribosomal_L9_N"/>
    <property type="match status" value="1"/>
</dbReference>
<dbReference type="GO" id="GO:0019843">
    <property type="term" value="F:rRNA binding"/>
    <property type="evidence" value="ECO:0007669"/>
    <property type="project" value="UniProtKB-UniRule"/>
</dbReference>
<dbReference type="FunFam" id="3.40.5.10:FF:000003">
    <property type="entry name" value="50S ribosomal protein L9"/>
    <property type="match status" value="1"/>
</dbReference>
<evidence type="ECO:0000256" key="5">
    <source>
        <dbReference type="ARBA" id="ARBA00023274"/>
    </source>
</evidence>
<dbReference type="PANTHER" id="PTHR21368">
    <property type="entry name" value="50S RIBOSOMAL PROTEIN L9"/>
    <property type="match status" value="1"/>
</dbReference>
<dbReference type="InterPro" id="IPR020070">
    <property type="entry name" value="Ribosomal_bL9_N"/>
</dbReference>
<organism evidence="9 10">
    <name type="scientific">Porphyromonas levii</name>
    <dbReference type="NCBI Taxonomy" id="28114"/>
    <lineage>
        <taxon>Bacteria</taxon>
        <taxon>Pseudomonadati</taxon>
        <taxon>Bacteroidota</taxon>
        <taxon>Bacteroidia</taxon>
        <taxon>Bacteroidales</taxon>
        <taxon>Porphyromonadaceae</taxon>
        <taxon>Porphyromonas</taxon>
    </lineage>
</organism>
<keyword evidence="10" id="KW-1185">Reference proteome</keyword>
<dbReference type="STRING" id="1122973.GCA_000379925_00654"/>
<dbReference type="InterPro" id="IPR036935">
    <property type="entry name" value="Ribosomal_bL9_N_sf"/>
</dbReference>
<dbReference type="SUPFAM" id="SSF55653">
    <property type="entry name" value="Ribosomal protein L9 C-domain"/>
    <property type="match status" value="1"/>
</dbReference>
<evidence type="ECO:0000256" key="4">
    <source>
        <dbReference type="ARBA" id="ARBA00022980"/>
    </source>
</evidence>
<evidence type="ECO:0000313" key="10">
    <source>
        <dbReference type="Proteomes" id="UP000297225"/>
    </source>
</evidence>
<evidence type="ECO:0000256" key="7">
    <source>
        <dbReference type="HAMAP-Rule" id="MF_00503"/>
    </source>
</evidence>
<dbReference type="Pfam" id="PF03948">
    <property type="entry name" value="Ribosomal_L9_C"/>
    <property type="match status" value="1"/>
</dbReference>
<dbReference type="Proteomes" id="UP000297225">
    <property type="component" value="Unassembled WGS sequence"/>
</dbReference>
<dbReference type="InterPro" id="IPR020594">
    <property type="entry name" value="Ribosomal_bL9_bac/chp"/>
</dbReference>
<dbReference type="InterPro" id="IPR000244">
    <property type="entry name" value="Ribosomal_bL9"/>
</dbReference>
<dbReference type="GO" id="GO:0003735">
    <property type="term" value="F:structural constituent of ribosome"/>
    <property type="evidence" value="ECO:0007669"/>
    <property type="project" value="InterPro"/>
</dbReference>
<dbReference type="HAMAP" id="MF_00503">
    <property type="entry name" value="Ribosomal_bL9"/>
    <property type="match status" value="1"/>
</dbReference>
<sequence length="177" mass="19629">MKIILKEDMPNLGFKGEIVDVKPGYGRNFLIPQGKAIIASESAIKILQENQRQQARKMQAELDKARKYAEKIEGTKLTFEVKTSNAGRIYGSVNSSMVADKLEELGFAEINRKMLVLPNIKEVGEYAAKVRLHKDVTVEVPVTVVSDEPIVKAAPVEQVPVAEETSVEEATEETTEE</sequence>
<comment type="function">
    <text evidence="7">Binds to the 23S rRNA.</text>
</comment>
<gene>
    <name evidence="7" type="primary">rplI</name>
    <name evidence="9" type="ORF">E4P47_00260</name>
</gene>
<dbReference type="Gene3D" id="3.10.430.100">
    <property type="entry name" value="Ribosomal protein L9, C-terminal domain"/>
    <property type="match status" value="1"/>
</dbReference>
<dbReference type="InterPro" id="IPR009027">
    <property type="entry name" value="Ribosomal_bL9/RNase_H1_N"/>
</dbReference>
<dbReference type="NCBIfam" id="TIGR00158">
    <property type="entry name" value="L9"/>
    <property type="match status" value="1"/>
</dbReference>
<dbReference type="Gene3D" id="3.40.5.10">
    <property type="entry name" value="Ribosomal protein L9, N-terminal domain"/>
    <property type="match status" value="1"/>
</dbReference>
<dbReference type="InterPro" id="IPR036791">
    <property type="entry name" value="Ribosomal_bL9_C_sf"/>
</dbReference>
<evidence type="ECO:0000313" key="9">
    <source>
        <dbReference type="EMBL" id="TFH97425.1"/>
    </source>
</evidence>
<proteinExistence type="inferred from homology"/>
<dbReference type="GO" id="GO:0006412">
    <property type="term" value="P:translation"/>
    <property type="evidence" value="ECO:0007669"/>
    <property type="project" value="UniProtKB-UniRule"/>
</dbReference>
<dbReference type="InterPro" id="IPR020069">
    <property type="entry name" value="Ribosomal_bL9_C"/>
</dbReference>
<dbReference type="GO" id="GO:1990904">
    <property type="term" value="C:ribonucleoprotein complex"/>
    <property type="evidence" value="ECO:0007669"/>
    <property type="project" value="UniProtKB-KW"/>
</dbReference>
<keyword evidence="4 7" id="KW-0689">Ribosomal protein</keyword>
<protein>
    <recommendedName>
        <fullName evidence="6 7">Large ribosomal subunit protein bL9</fullName>
    </recommendedName>
</protein>
<reference evidence="9 10" key="1">
    <citation type="submission" date="2019-03" db="EMBL/GenBank/DDBJ databases">
        <title>Porphyromonas levii Isolated from the Uterus of Dairy Cows.</title>
        <authorList>
            <person name="Francis A.M."/>
        </authorList>
    </citation>
    <scope>NUCLEOTIDE SEQUENCE [LARGE SCALE GENOMIC DNA]</scope>
    <source>
        <strain evidence="9 10">AF5678</strain>
    </source>
</reference>
<evidence type="ECO:0000259" key="8">
    <source>
        <dbReference type="PROSITE" id="PS00651"/>
    </source>
</evidence>
<evidence type="ECO:0000256" key="3">
    <source>
        <dbReference type="ARBA" id="ARBA00022884"/>
    </source>
</evidence>
<keyword evidence="5 7" id="KW-0687">Ribonucleoprotein</keyword>
<evidence type="ECO:0000256" key="1">
    <source>
        <dbReference type="ARBA" id="ARBA00010605"/>
    </source>
</evidence>
<name>A0A4Y8WRV4_9PORP</name>
<dbReference type="SUPFAM" id="SSF55658">
    <property type="entry name" value="L9 N-domain-like"/>
    <property type="match status" value="1"/>
</dbReference>
<dbReference type="PROSITE" id="PS00651">
    <property type="entry name" value="RIBOSOMAL_L9"/>
    <property type="match status" value="1"/>
</dbReference>
<evidence type="ECO:0000256" key="6">
    <source>
        <dbReference type="ARBA" id="ARBA00035292"/>
    </source>
</evidence>
<comment type="similarity">
    <text evidence="1 7">Belongs to the bacterial ribosomal protein bL9 family.</text>
</comment>
<dbReference type="GO" id="GO:0005840">
    <property type="term" value="C:ribosome"/>
    <property type="evidence" value="ECO:0007669"/>
    <property type="project" value="UniProtKB-KW"/>
</dbReference>
<keyword evidence="3 7" id="KW-0694">RNA-binding</keyword>
<dbReference type="OrthoDB" id="9788336at2"/>
<dbReference type="AlphaFoldDB" id="A0A4Y8WRV4"/>
<comment type="caution">
    <text evidence="9">The sequence shown here is derived from an EMBL/GenBank/DDBJ whole genome shotgun (WGS) entry which is preliminary data.</text>
</comment>
<keyword evidence="2 7" id="KW-0699">rRNA-binding</keyword>
<evidence type="ECO:0000256" key="2">
    <source>
        <dbReference type="ARBA" id="ARBA00022730"/>
    </source>
</evidence>
<feature type="domain" description="Ribosomal protein L9" evidence="8">
    <location>
        <begin position="13"/>
        <end position="40"/>
    </location>
</feature>